<comment type="caution">
    <text evidence="2">The sequence shown here is derived from an EMBL/GenBank/DDBJ whole genome shotgun (WGS) entry which is preliminary data.</text>
</comment>
<evidence type="ECO:0000313" key="3">
    <source>
        <dbReference type="Proteomes" id="UP001207742"/>
    </source>
</evidence>
<keyword evidence="3" id="KW-1185">Reference proteome</keyword>
<proteinExistence type="predicted"/>
<protein>
    <recommendedName>
        <fullName evidence="4">Outer membrane protein beta-barrel domain-containing protein</fullName>
    </recommendedName>
</protein>
<dbReference type="RefSeq" id="WP_264733954.1">
    <property type="nucleotide sequence ID" value="NZ_JAPDNR010000001.1"/>
</dbReference>
<evidence type="ECO:0000256" key="1">
    <source>
        <dbReference type="SAM" id="SignalP"/>
    </source>
</evidence>
<reference evidence="2 3" key="1">
    <citation type="submission" date="2022-10" db="EMBL/GenBank/DDBJ databases">
        <title>Chitinophaga nivalis PC15 sp. nov., isolated from Pyeongchang county, South Korea.</title>
        <authorList>
            <person name="Trinh H.N."/>
        </authorList>
    </citation>
    <scope>NUCLEOTIDE SEQUENCE [LARGE SCALE GENOMIC DNA]</scope>
    <source>
        <strain evidence="2 3">PC14</strain>
    </source>
</reference>
<feature type="signal peptide" evidence="1">
    <location>
        <begin position="1"/>
        <end position="19"/>
    </location>
</feature>
<gene>
    <name evidence="2" type="ORF">OL497_24810</name>
</gene>
<name>A0ABT3IT37_9BACT</name>
<organism evidence="2 3">
    <name type="scientific">Chitinophaga nivalis</name>
    <dbReference type="NCBI Taxonomy" id="2991709"/>
    <lineage>
        <taxon>Bacteria</taxon>
        <taxon>Pseudomonadati</taxon>
        <taxon>Bacteroidota</taxon>
        <taxon>Chitinophagia</taxon>
        <taxon>Chitinophagales</taxon>
        <taxon>Chitinophagaceae</taxon>
        <taxon>Chitinophaga</taxon>
    </lineage>
</organism>
<keyword evidence="1" id="KW-0732">Signal</keyword>
<sequence length="207" mass="22237">MRKILLAVALSIVALSVKAQEIQTLTSRPKSAGKTKVGGYGTALGKITGFDGTVAIMTGAYGGVLLNKKFLLGAGAYSLINKLEAKASDGGKYNLWYTGFVFEYVHHSDKLFHWSAGTLIGGGGLTEQGKKYKVWEDGWEKDKYRYTTAHGFFVAEPFVNVELNISRNIRLVGGGSYRFAVGAGGNPFSDNQLSAPSFHLGIKAGVF</sequence>
<evidence type="ECO:0008006" key="4">
    <source>
        <dbReference type="Google" id="ProtNLM"/>
    </source>
</evidence>
<accession>A0ABT3IT37</accession>
<dbReference type="EMBL" id="JAPDNS010000002">
    <property type="protein sequence ID" value="MCW3487144.1"/>
    <property type="molecule type" value="Genomic_DNA"/>
</dbReference>
<dbReference type="Proteomes" id="UP001207742">
    <property type="component" value="Unassembled WGS sequence"/>
</dbReference>
<feature type="chain" id="PRO_5045209374" description="Outer membrane protein beta-barrel domain-containing protein" evidence="1">
    <location>
        <begin position="20"/>
        <end position="207"/>
    </location>
</feature>
<evidence type="ECO:0000313" key="2">
    <source>
        <dbReference type="EMBL" id="MCW3487144.1"/>
    </source>
</evidence>